<evidence type="ECO:0000313" key="11">
    <source>
        <dbReference type="EMBL" id="SMC53274.1"/>
    </source>
</evidence>
<evidence type="ECO:0000256" key="1">
    <source>
        <dbReference type="ARBA" id="ARBA00001913"/>
    </source>
</evidence>
<evidence type="ECO:0000256" key="7">
    <source>
        <dbReference type="ARBA" id="ARBA00023239"/>
    </source>
</evidence>
<sequence length="562" mass="57867">MGISEQPARLARKRRVRAGLVSGGAVVALVTMLAAWPGTAALANAAGTYVLKNAGSGQCLDAGASPSSGTQLRQQACADQAWVLTEVSGGFRITAGDLCVGVRDASTSAGKPIQLEACNGAGSQVWALTASGSNYRLVNANGGKCMNVKDNATTAGALVQTNSCDGAATKQWTLAPAGGGPTSTTTSTTTTTTTTTTSVPPADALYAAPTGRDAASGTLSDPTTLTSALTRVAAGGTIFLRGGTYSFSQTVTIPPTNNGTAGARKKLTAYQGEKPVLNFSAQAEDPANRGLAVNGSYWHVQGVIVERAGDNGIFVGGSNNIFERTITRFNRDTGLQLSRMLSSTPKEQWPANNLILGAESHDNADSDGEDADGFAAKLTSGPGNVFRYSVAHNNIDDGWDLYTKSDTGPIGAVTIEDSLAYENGTLSNGGQAGNGDRNGFKLGGEDIGVNHVIRRTIAFDNGKHGFTYNRNPGTMTVSNNLSIDNAERNFSFDAGSSVFRTNTSCRSGSGSNDKTVGNSDTSNQFWSGTNGSRCASYTGALGWSFASDGKLVVTLGGRPVAL</sequence>
<accession>A0A1W1ZXZ2</accession>
<dbReference type="InterPro" id="IPR039448">
    <property type="entry name" value="Beta_helix"/>
</dbReference>
<dbReference type="Pfam" id="PF00652">
    <property type="entry name" value="Ricin_B_lectin"/>
    <property type="match status" value="1"/>
</dbReference>
<dbReference type="AlphaFoldDB" id="A0A1W1ZXZ2"/>
<keyword evidence="4" id="KW-0479">Metal-binding</keyword>
<dbReference type="InterPro" id="IPR000772">
    <property type="entry name" value="Ricin_B_lectin"/>
</dbReference>
<dbReference type="EMBL" id="FWYC01000003">
    <property type="protein sequence ID" value="SMC53274.1"/>
    <property type="molecule type" value="Genomic_DNA"/>
</dbReference>
<dbReference type="SUPFAM" id="SSF51126">
    <property type="entry name" value="Pectin lyase-like"/>
    <property type="match status" value="1"/>
</dbReference>
<evidence type="ECO:0000313" key="12">
    <source>
        <dbReference type="Proteomes" id="UP000192840"/>
    </source>
</evidence>
<dbReference type="GO" id="GO:0005576">
    <property type="term" value="C:extracellular region"/>
    <property type="evidence" value="ECO:0007669"/>
    <property type="project" value="UniProtKB-SubCell"/>
</dbReference>
<dbReference type="Proteomes" id="UP000192840">
    <property type="component" value="Unassembled WGS sequence"/>
</dbReference>
<evidence type="ECO:0000256" key="4">
    <source>
        <dbReference type="ARBA" id="ARBA00022723"/>
    </source>
</evidence>
<evidence type="ECO:0000256" key="8">
    <source>
        <dbReference type="ARBA" id="ARBA00038263"/>
    </source>
</evidence>
<dbReference type="OrthoDB" id="8660908at2"/>
<dbReference type="SUPFAM" id="SSF50370">
    <property type="entry name" value="Ricin B-like lectins"/>
    <property type="match status" value="1"/>
</dbReference>
<keyword evidence="5" id="KW-0732">Signal</keyword>
<dbReference type="InterPro" id="IPR011050">
    <property type="entry name" value="Pectin_lyase_fold/virulence"/>
</dbReference>
<dbReference type="eggNOG" id="COG3266">
    <property type="taxonomic scope" value="Bacteria"/>
</dbReference>
<dbReference type="GO" id="GO:0046872">
    <property type="term" value="F:metal ion binding"/>
    <property type="evidence" value="ECO:0007669"/>
    <property type="project" value="UniProtKB-KW"/>
</dbReference>
<dbReference type="GO" id="GO:0016837">
    <property type="term" value="F:carbon-oxygen lyase activity, acting on polysaccharides"/>
    <property type="evidence" value="ECO:0007669"/>
    <property type="project" value="TreeGrafter"/>
</dbReference>
<evidence type="ECO:0000256" key="6">
    <source>
        <dbReference type="ARBA" id="ARBA00022837"/>
    </source>
</evidence>
<name>A0A1W1ZXZ2_9PSEU</name>
<keyword evidence="7" id="KW-0456">Lyase</keyword>
<dbReference type="Gene3D" id="2.80.10.50">
    <property type="match status" value="2"/>
</dbReference>
<dbReference type="PANTHER" id="PTHR40088">
    <property type="entry name" value="PECTATE LYASE (EUROFUNG)"/>
    <property type="match status" value="1"/>
</dbReference>
<feature type="compositionally biased region" description="Low complexity" evidence="9">
    <location>
        <begin position="182"/>
        <end position="198"/>
    </location>
</feature>
<dbReference type="PROSITE" id="PS50231">
    <property type="entry name" value="RICIN_B_LECTIN"/>
    <property type="match status" value="1"/>
</dbReference>
<evidence type="ECO:0000256" key="9">
    <source>
        <dbReference type="SAM" id="MobiDB-lite"/>
    </source>
</evidence>
<dbReference type="STRING" id="40571.SAMN05660733_00307"/>
<dbReference type="SMART" id="SM00458">
    <property type="entry name" value="RICIN"/>
    <property type="match status" value="1"/>
</dbReference>
<comment type="cofactor">
    <cofactor evidence="1">
        <name>Ca(2+)</name>
        <dbReference type="ChEBI" id="CHEBI:29108"/>
    </cofactor>
</comment>
<feature type="domain" description="Ricin B lectin" evidence="10">
    <location>
        <begin position="47"/>
        <end position="175"/>
    </location>
</feature>
<dbReference type="InterPro" id="IPR052052">
    <property type="entry name" value="Polysaccharide_Lyase_9"/>
</dbReference>
<comment type="similarity">
    <text evidence="8">Belongs to the polysaccharide lyase 9 family.</text>
</comment>
<keyword evidence="6" id="KW-0106">Calcium</keyword>
<dbReference type="eggNOG" id="COG3866">
    <property type="taxonomic scope" value="Bacteria"/>
</dbReference>
<proteinExistence type="inferred from homology"/>
<dbReference type="InterPro" id="IPR035992">
    <property type="entry name" value="Ricin_B-like_lectins"/>
</dbReference>
<dbReference type="Gene3D" id="2.160.20.10">
    <property type="entry name" value="Single-stranded right-handed beta-helix, Pectin lyase-like"/>
    <property type="match status" value="1"/>
</dbReference>
<reference evidence="12" key="1">
    <citation type="submission" date="2017-04" db="EMBL/GenBank/DDBJ databases">
        <authorList>
            <person name="Varghese N."/>
            <person name="Submissions S."/>
        </authorList>
    </citation>
    <scope>NUCLEOTIDE SEQUENCE [LARGE SCALE GENOMIC DNA]</scope>
    <source>
        <strain evidence="12">DSM 44073</strain>
    </source>
</reference>
<feature type="region of interest" description="Disordered" evidence="9">
    <location>
        <begin position="175"/>
        <end position="198"/>
    </location>
</feature>
<dbReference type="Pfam" id="PF13229">
    <property type="entry name" value="Beta_helix"/>
    <property type="match status" value="1"/>
</dbReference>
<dbReference type="CDD" id="cd00161">
    <property type="entry name" value="beta-trefoil_Ricin-like"/>
    <property type="match status" value="1"/>
</dbReference>
<evidence type="ECO:0000256" key="5">
    <source>
        <dbReference type="ARBA" id="ARBA00022729"/>
    </source>
</evidence>
<dbReference type="InterPro" id="IPR012334">
    <property type="entry name" value="Pectin_lyas_fold"/>
</dbReference>
<protein>
    <submittedName>
        <fullName evidence="11">Right handed beta helix region</fullName>
    </submittedName>
</protein>
<keyword evidence="12" id="KW-1185">Reference proteome</keyword>
<dbReference type="PANTHER" id="PTHR40088:SF1">
    <property type="entry name" value="PECTATE LYASE PEL9"/>
    <property type="match status" value="1"/>
</dbReference>
<evidence type="ECO:0000259" key="10">
    <source>
        <dbReference type="SMART" id="SM00458"/>
    </source>
</evidence>
<evidence type="ECO:0000256" key="2">
    <source>
        <dbReference type="ARBA" id="ARBA00004613"/>
    </source>
</evidence>
<comment type="subcellular location">
    <subcellularLocation>
        <location evidence="2">Secreted</location>
    </subcellularLocation>
</comment>
<evidence type="ECO:0000256" key="3">
    <source>
        <dbReference type="ARBA" id="ARBA00022525"/>
    </source>
</evidence>
<gene>
    <name evidence="11" type="ORF">SAMN05660733_00307</name>
</gene>
<organism evidence="11 12">
    <name type="scientific">Lentzea albidocapillata</name>
    <dbReference type="NCBI Taxonomy" id="40571"/>
    <lineage>
        <taxon>Bacteria</taxon>
        <taxon>Bacillati</taxon>
        <taxon>Actinomycetota</taxon>
        <taxon>Actinomycetes</taxon>
        <taxon>Pseudonocardiales</taxon>
        <taxon>Pseudonocardiaceae</taxon>
        <taxon>Lentzea</taxon>
    </lineage>
</organism>
<keyword evidence="3" id="KW-0964">Secreted</keyword>